<name>A0ACC0TT63_9AGAM</name>
<accession>A0ACC0TT63</accession>
<comment type="caution">
    <text evidence="1">The sequence shown here is derived from an EMBL/GenBank/DDBJ whole genome shotgun (WGS) entry which is preliminary data.</text>
</comment>
<sequence>MTAQVDHCRRHLQRRLRPTLVRLQVGARLLQPSTYGTTSSPFARASLSLSIPSATSLLGLHHTPILSSSRSRPSTTPFHPTLASSIIIVLAPVTSRHADPDDAFVVVITALSEGSLPTALRPVVIVAPPHARGLAVGGIGFWYALD</sequence>
<proteinExistence type="predicted"/>
<evidence type="ECO:0000313" key="1">
    <source>
        <dbReference type="EMBL" id="KAI9446885.1"/>
    </source>
</evidence>
<protein>
    <submittedName>
        <fullName evidence="1">Uncharacterized protein</fullName>
    </submittedName>
</protein>
<dbReference type="EMBL" id="JAGFNK010000628">
    <property type="protein sequence ID" value="KAI9446885.1"/>
    <property type="molecule type" value="Genomic_DNA"/>
</dbReference>
<keyword evidence="2" id="KW-1185">Reference proteome</keyword>
<dbReference type="Proteomes" id="UP001207468">
    <property type="component" value="Unassembled WGS sequence"/>
</dbReference>
<reference evidence="1" key="1">
    <citation type="submission" date="2021-03" db="EMBL/GenBank/DDBJ databases">
        <title>Evolutionary priming and transition to the ectomycorrhizal habit in an iconic lineage of mushroom-forming fungi: is preadaptation a requirement?</title>
        <authorList>
            <consortium name="DOE Joint Genome Institute"/>
            <person name="Looney B.P."/>
            <person name="Miyauchi S."/>
            <person name="Morin E."/>
            <person name="Drula E."/>
            <person name="Courty P.E."/>
            <person name="Chicoki N."/>
            <person name="Fauchery L."/>
            <person name="Kohler A."/>
            <person name="Kuo A."/>
            <person name="LaButti K."/>
            <person name="Pangilinan J."/>
            <person name="Lipzen A."/>
            <person name="Riley R."/>
            <person name="Andreopoulos W."/>
            <person name="He G."/>
            <person name="Johnson J."/>
            <person name="Barry K.W."/>
            <person name="Grigoriev I.V."/>
            <person name="Nagy L."/>
            <person name="Hibbett D."/>
            <person name="Henrissat B."/>
            <person name="Matheny P.B."/>
            <person name="Labbe J."/>
            <person name="Martin A.F."/>
        </authorList>
    </citation>
    <scope>NUCLEOTIDE SEQUENCE</scope>
    <source>
        <strain evidence="1">BPL698</strain>
    </source>
</reference>
<evidence type="ECO:0000313" key="2">
    <source>
        <dbReference type="Proteomes" id="UP001207468"/>
    </source>
</evidence>
<organism evidence="1 2">
    <name type="scientific">Russula earlei</name>
    <dbReference type="NCBI Taxonomy" id="71964"/>
    <lineage>
        <taxon>Eukaryota</taxon>
        <taxon>Fungi</taxon>
        <taxon>Dikarya</taxon>
        <taxon>Basidiomycota</taxon>
        <taxon>Agaricomycotina</taxon>
        <taxon>Agaricomycetes</taxon>
        <taxon>Russulales</taxon>
        <taxon>Russulaceae</taxon>
        <taxon>Russula</taxon>
    </lineage>
</organism>
<gene>
    <name evidence="1" type="ORF">F5148DRAFT_1292605</name>
</gene>